<dbReference type="Pfam" id="PF05135">
    <property type="entry name" value="Phage_connect_1"/>
    <property type="match status" value="1"/>
</dbReference>
<comment type="caution">
    <text evidence="1">The sequence shown here is derived from an EMBL/GenBank/DDBJ whole genome shotgun (WGS) entry which is preliminary data.</text>
</comment>
<feature type="non-terminal residue" evidence="1">
    <location>
        <position position="254"/>
    </location>
</feature>
<dbReference type="EMBL" id="BARS01040104">
    <property type="protein sequence ID" value="GAG32055.1"/>
    <property type="molecule type" value="Genomic_DNA"/>
</dbReference>
<organism evidence="1">
    <name type="scientific">marine sediment metagenome</name>
    <dbReference type="NCBI Taxonomy" id="412755"/>
    <lineage>
        <taxon>unclassified sequences</taxon>
        <taxon>metagenomes</taxon>
        <taxon>ecological metagenomes</taxon>
    </lineage>
</organism>
<name>X0WN54_9ZZZZ</name>
<gene>
    <name evidence="1" type="ORF">S01H1_61182</name>
</gene>
<proteinExistence type="predicted"/>
<feature type="non-terminal residue" evidence="1">
    <location>
        <position position="1"/>
    </location>
</feature>
<evidence type="ECO:0000313" key="1">
    <source>
        <dbReference type="EMBL" id="GAG32055.1"/>
    </source>
</evidence>
<dbReference type="AlphaFoldDB" id="X0WN54"/>
<reference evidence="1" key="1">
    <citation type="journal article" date="2014" name="Front. Microbiol.">
        <title>High frequency of phylogenetically diverse reductive dehalogenase-homologous genes in deep subseafloor sedimentary metagenomes.</title>
        <authorList>
            <person name="Kawai M."/>
            <person name="Futagami T."/>
            <person name="Toyoda A."/>
            <person name="Takaki Y."/>
            <person name="Nishi S."/>
            <person name="Hori S."/>
            <person name="Arai W."/>
            <person name="Tsubouchi T."/>
            <person name="Morono Y."/>
            <person name="Uchiyama I."/>
            <person name="Ito T."/>
            <person name="Fujiyama A."/>
            <person name="Inagaki F."/>
            <person name="Takami H."/>
        </authorList>
    </citation>
    <scope>NUCLEOTIDE SEQUENCE</scope>
    <source>
        <strain evidence="1">Expedition CK06-06</strain>
    </source>
</reference>
<sequence>GEYRLMVSLIEIKAYLGISTTDDSHDYILNIFIQAAIDAIETYCGRRFELREYKMDRHDGDGTRRLMLNQWPVVSVERIAMSTVGALNIDGTSSGGYTATVEVTRDEGDPRESSQLKLIIHGGANDGTLTESFATHTTLTALATQVTTETGWSAAAVSGYGAYKSTELIPTGAFDAGTAQVVLEVPYDWETEYTVDFKSGEVGGLTFPRGFQNIFVDYTAGFSRIPADLELTVMQIVADLQSGRTVNRALRSEK</sequence>
<protein>
    <submittedName>
        <fullName evidence="1">Uncharacterized protein</fullName>
    </submittedName>
</protein>
<accession>X0WN54</accession>
<dbReference type="Gene3D" id="1.10.3230.30">
    <property type="entry name" value="Phage gp6-like head-tail connector protein"/>
    <property type="match status" value="1"/>
</dbReference>
<dbReference type="InterPro" id="IPR021146">
    <property type="entry name" value="Phage_gp6-like_head-tail"/>
</dbReference>
<dbReference type="CDD" id="cd08054">
    <property type="entry name" value="gp6"/>
    <property type="match status" value="1"/>
</dbReference>